<name>A0A9P4IQF4_9PEZI</name>
<evidence type="ECO:0008006" key="5">
    <source>
        <dbReference type="Google" id="ProtNLM"/>
    </source>
</evidence>
<dbReference type="OrthoDB" id="3918393at2759"/>
<sequence>MGSRRGSGSVLPGEPVHLTRRASDLSHLTAHDLDLDRILNLEGALGLSAPSRRASTTSSTPGSPRLDNGARITIISTTNPKQLAMELNVDASSPLTGGSSPRSDSSPWIGGTGLGSAGLGKSGRVIERLMAENDRLRREMRAEITKREELQRAVNTQKPKLEGLQTDNARLTNIKSMDDNIIKRRDRKIEELKAELEAERKKREAAETRASEAEQQRDISQDSSRKELQQEREKARHATVHAEILQTSHQQLSREYRQRISTTNRTLRDLNHDRDEDRKRLARLDIVCNQMRQETERMRKVHHDLSSVWQRFEAQKTAEVQRLENNAKKAYSAIESREKDNDQLAEEMEKVLTRMKWVIRMDGLSRGDDSPPPSPPDEGGKTKVENRI</sequence>
<keyword evidence="1" id="KW-0175">Coiled coil</keyword>
<evidence type="ECO:0000256" key="2">
    <source>
        <dbReference type="SAM" id="MobiDB-lite"/>
    </source>
</evidence>
<feature type="region of interest" description="Disordered" evidence="2">
    <location>
        <begin position="49"/>
        <end position="69"/>
    </location>
</feature>
<keyword evidence="4" id="KW-1185">Reference proteome</keyword>
<dbReference type="AlphaFoldDB" id="A0A9P4IQF4"/>
<feature type="compositionally biased region" description="Basic and acidic residues" evidence="2">
    <location>
        <begin position="200"/>
        <end position="236"/>
    </location>
</feature>
<gene>
    <name evidence="3" type="ORF">K461DRAFT_272474</name>
</gene>
<dbReference type="EMBL" id="ML996095">
    <property type="protein sequence ID" value="KAF2147796.1"/>
    <property type="molecule type" value="Genomic_DNA"/>
</dbReference>
<accession>A0A9P4IQF4</accession>
<feature type="coiled-coil region" evidence="1">
    <location>
        <begin position="320"/>
        <end position="354"/>
    </location>
</feature>
<evidence type="ECO:0000313" key="3">
    <source>
        <dbReference type="EMBL" id="KAF2147796.1"/>
    </source>
</evidence>
<feature type="region of interest" description="Disordered" evidence="2">
    <location>
        <begin position="200"/>
        <end position="238"/>
    </location>
</feature>
<feature type="compositionally biased region" description="Polar residues" evidence="2">
    <location>
        <begin position="91"/>
        <end position="106"/>
    </location>
</feature>
<comment type="caution">
    <text evidence="3">The sequence shown here is derived from an EMBL/GenBank/DDBJ whole genome shotgun (WGS) entry which is preliminary data.</text>
</comment>
<proteinExistence type="predicted"/>
<feature type="region of interest" description="Disordered" evidence="2">
    <location>
        <begin position="91"/>
        <end position="115"/>
    </location>
</feature>
<protein>
    <recommendedName>
        <fullName evidence="5">SWI5-dependent HO expression protein 3</fullName>
    </recommendedName>
</protein>
<feature type="region of interest" description="Disordered" evidence="2">
    <location>
        <begin position="362"/>
        <end position="388"/>
    </location>
</feature>
<feature type="coiled-coil region" evidence="1">
    <location>
        <begin position="126"/>
        <end position="153"/>
    </location>
</feature>
<evidence type="ECO:0000256" key="1">
    <source>
        <dbReference type="SAM" id="Coils"/>
    </source>
</evidence>
<dbReference type="Proteomes" id="UP000799439">
    <property type="component" value="Unassembled WGS sequence"/>
</dbReference>
<organism evidence="3 4">
    <name type="scientific">Myriangium duriaei CBS 260.36</name>
    <dbReference type="NCBI Taxonomy" id="1168546"/>
    <lineage>
        <taxon>Eukaryota</taxon>
        <taxon>Fungi</taxon>
        <taxon>Dikarya</taxon>
        <taxon>Ascomycota</taxon>
        <taxon>Pezizomycotina</taxon>
        <taxon>Dothideomycetes</taxon>
        <taxon>Dothideomycetidae</taxon>
        <taxon>Myriangiales</taxon>
        <taxon>Myriangiaceae</taxon>
        <taxon>Myriangium</taxon>
    </lineage>
</organism>
<reference evidence="3" key="1">
    <citation type="journal article" date="2020" name="Stud. Mycol.">
        <title>101 Dothideomycetes genomes: a test case for predicting lifestyles and emergence of pathogens.</title>
        <authorList>
            <person name="Haridas S."/>
            <person name="Albert R."/>
            <person name="Binder M."/>
            <person name="Bloem J."/>
            <person name="Labutti K."/>
            <person name="Salamov A."/>
            <person name="Andreopoulos B."/>
            <person name="Baker S."/>
            <person name="Barry K."/>
            <person name="Bills G."/>
            <person name="Bluhm B."/>
            <person name="Cannon C."/>
            <person name="Castanera R."/>
            <person name="Culley D."/>
            <person name="Daum C."/>
            <person name="Ezra D."/>
            <person name="Gonzalez J."/>
            <person name="Henrissat B."/>
            <person name="Kuo A."/>
            <person name="Liang C."/>
            <person name="Lipzen A."/>
            <person name="Lutzoni F."/>
            <person name="Magnuson J."/>
            <person name="Mondo S."/>
            <person name="Nolan M."/>
            <person name="Ohm R."/>
            <person name="Pangilinan J."/>
            <person name="Park H.-J."/>
            <person name="Ramirez L."/>
            <person name="Alfaro M."/>
            <person name="Sun H."/>
            <person name="Tritt A."/>
            <person name="Yoshinaga Y."/>
            <person name="Zwiers L.-H."/>
            <person name="Turgeon B."/>
            <person name="Goodwin S."/>
            <person name="Spatafora J."/>
            <person name="Crous P."/>
            <person name="Grigoriev I."/>
        </authorList>
    </citation>
    <scope>NUCLEOTIDE SEQUENCE</scope>
    <source>
        <strain evidence="3">CBS 260.36</strain>
    </source>
</reference>
<evidence type="ECO:0000313" key="4">
    <source>
        <dbReference type="Proteomes" id="UP000799439"/>
    </source>
</evidence>
<feature type="compositionally biased region" description="Low complexity" evidence="2">
    <location>
        <begin position="49"/>
        <end position="65"/>
    </location>
</feature>
<feature type="compositionally biased region" description="Basic and acidic residues" evidence="2">
    <location>
        <begin position="378"/>
        <end position="388"/>
    </location>
</feature>